<gene>
    <name evidence="5" type="ORF">SAY86_006865</name>
</gene>
<organism evidence="5 6">
    <name type="scientific">Trapa natans</name>
    <name type="common">Water chestnut</name>
    <dbReference type="NCBI Taxonomy" id="22666"/>
    <lineage>
        <taxon>Eukaryota</taxon>
        <taxon>Viridiplantae</taxon>
        <taxon>Streptophyta</taxon>
        <taxon>Embryophyta</taxon>
        <taxon>Tracheophyta</taxon>
        <taxon>Spermatophyta</taxon>
        <taxon>Magnoliopsida</taxon>
        <taxon>eudicotyledons</taxon>
        <taxon>Gunneridae</taxon>
        <taxon>Pentapetalae</taxon>
        <taxon>rosids</taxon>
        <taxon>malvids</taxon>
        <taxon>Myrtales</taxon>
        <taxon>Lythraceae</taxon>
        <taxon>Trapa</taxon>
    </lineage>
</organism>
<feature type="domain" description="Core Histone H2A/H2B/H3" evidence="4">
    <location>
        <begin position="68"/>
        <end position="146"/>
    </location>
</feature>
<evidence type="ECO:0000259" key="4">
    <source>
        <dbReference type="Pfam" id="PF00125"/>
    </source>
</evidence>
<sequence>MARVKHKAAKSTRSRPPGGGSAAASPSSARPASGTPSTPQPSRSPRKTSRPSPATQTTEGKKKRRFRPGTVSLREIRKFQKSVNLLIPAAPFIRLVREISFALSPDITRWTGEALIALQEAAEDFVVSLMEDAMLCAIHAKRVTLSEFYFHLLKLFTCHLPYARTTFLYMKMSMIIYQSCLEKS</sequence>
<dbReference type="GO" id="GO:0046982">
    <property type="term" value="F:protein heterodimerization activity"/>
    <property type="evidence" value="ECO:0007669"/>
    <property type="project" value="InterPro"/>
</dbReference>
<dbReference type="EMBL" id="JAXQNO010000017">
    <property type="protein sequence ID" value="KAK4779337.1"/>
    <property type="molecule type" value="Genomic_DNA"/>
</dbReference>
<dbReference type="Gene3D" id="1.10.20.10">
    <property type="entry name" value="Histone, subunit A"/>
    <property type="match status" value="1"/>
</dbReference>
<protein>
    <recommendedName>
        <fullName evidence="4">Core Histone H2A/H2B/H3 domain-containing protein</fullName>
    </recommendedName>
</protein>
<feature type="region of interest" description="Disordered" evidence="3">
    <location>
        <begin position="1"/>
        <end position="67"/>
    </location>
</feature>
<dbReference type="Pfam" id="PF00125">
    <property type="entry name" value="Histone"/>
    <property type="match status" value="1"/>
</dbReference>
<dbReference type="AlphaFoldDB" id="A0AAN7L4A4"/>
<evidence type="ECO:0000313" key="6">
    <source>
        <dbReference type="Proteomes" id="UP001346149"/>
    </source>
</evidence>
<dbReference type="Proteomes" id="UP001346149">
    <property type="component" value="Unassembled WGS sequence"/>
</dbReference>
<evidence type="ECO:0000313" key="5">
    <source>
        <dbReference type="EMBL" id="KAK4779337.1"/>
    </source>
</evidence>
<evidence type="ECO:0000256" key="1">
    <source>
        <dbReference type="ARBA" id="ARBA00010343"/>
    </source>
</evidence>
<dbReference type="SMART" id="SM00428">
    <property type="entry name" value="H3"/>
    <property type="match status" value="1"/>
</dbReference>
<keyword evidence="2" id="KW-0007">Acetylation</keyword>
<feature type="compositionally biased region" description="Basic residues" evidence="3">
    <location>
        <begin position="1"/>
        <end position="13"/>
    </location>
</feature>
<keyword evidence="6" id="KW-1185">Reference proteome</keyword>
<accession>A0AAN7L4A4</accession>
<reference evidence="5 6" key="1">
    <citation type="journal article" date="2023" name="Hortic Res">
        <title>Pangenome of water caltrop reveals structural variations and asymmetric subgenome divergence after allopolyploidization.</title>
        <authorList>
            <person name="Zhang X."/>
            <person name="Chen Y."/>
            <person name="Wang L."/>
            <person name="Yuan Y."/>
            <person name="Fang M."/>
            <person name="Shi L."/>
            <person name="Lu R."/>
            <person name="Comes H.P."/>
            <person name="Ma Y."/>
            <person name="Chen Y."/>
            <person name="Huang G."/>
            <person name="Zhou Y."/>
            <person name="Zheng Z."/>
            <person name="Qiu Y."/>
        </authorList>
    </citation>
    <scope>NUCLEOTIDE SEQUENCE [LARGE SCALE GENOMIC DNA]</scope>
    <source>
        <strain evidence="5">F231</strain>
    </source>
</reference>
<dbReference type="PANTHER" id="PTHR45810">
    <property type="entry name" value="HISTONE H3.2"/>
    <property type="match status" value="1"/>
</dbReference>
<dbReference type="PROSITE" id="PS00959">
    <property type="entry name" value="HISTONE_H3_2"/>
    <property type="match status" value="1"/>
</dbReference>
<dbReference type="GO" id="GO:0000786">
    <property type="term" value="C:nucleosome"/>
    <property type="evidence" value="ECO:0007669"/>
    <property type="project" value="InterPro"/>
</dbReference>
<dbReference type="GO" id="GO:0003677">
    <property type="term" value="F:DNA binding"/>
    <property type="evidence" value="ECO:0007669"/>
    <property type="project" value="InterPro"/>
</dbReference>
<evidence type="ECO:0000256" key="3">
    <source>
        <dbReference type="SAM" id="MobiDB-lite"/>
    </source>
</evidence>
<dbReference type="CDD" id="cd22911">
    <property type="entry name" value="HFD_H3"/>
    <property type="match status" value="1"/>
</dbReference>
<comment type="similarity">
    <text evidence="1">Belongs to the histone H3 family.</text>
</comment>
<dbReference type="InterPro" id="IPR009072">
    <property type="entry name" value="Histone-fold"/>
</dbReference>
<name>A0AAN7L4A4_TRANT</name>
<dbReference type="InterPro" id="IPR007125">
    <property type="entry name" value="H2A/H2B/H3"/>
</dbReference>
<evidence type="ECO:0000256" key="2">
    <source>
        <dbReference type="ARBA" id="ARBA00022990"/>
    </source>
</evidence>
<dbReference type="SUPFAM" id="SSF47113">
    <property type="entry name" value="Histone-fold"/>
    <property type="match status" value="1"/>
</dbReference>
<dbReference type="InterPro" id="IPR000164">
    <property type="entry name" value="Histone_H3/CENP-A"/>
</dbReference>
<feature type="compositionally biased region" description="Low complexity" evidence="3">
    <location>
        <begin position="22"/>
        <end position="43"/>
    </location>
</feature>
<comment type="caution">
    <text evidence="5">The sequence shown here is derived from an EMBL/GenBank/DDBJ whole genome shotgun (WGS) entry which is preliminary data.</text>
</comment>
<dbReference type="GO" id="GO:0030527">
    <property type="term" value="F:structural constituent of chromatin"/>
    <property type="evidence" value="ECO:0007669"/>
    <property type="project" value="InterPro"/>
</dbReference>
<proteinExistence type="inferred from homology"/>